<accession>A0A7W7MZE4</accession>
<sequence length="224" mass="23970">MTREIDVILPCLNEAEALPWVLSRMPEGFRPIVVDNASTDDSAAIARRHGAHVVEAPQRGFGAACHAGLVAATADLVCVMDADASLDPGDLPRLLADLHHAGPELVLGRRRPVGRGAWPLHARLGNTVLARSLNRRAGTALHDLGPMRAARRADLLALDLADRRFGYPLEMVLRAAAAGWRIGEVDVPYRPRTGRSKVTGTVGGTVRAVRDMRRVLAEVSGAAP</sequence>
<reference evidence="3" key="4">
    <citation type="submission" date="2023-12" db="EMBL/GenBank/DDBJ databases">
        <authorList>
            <person name="Sun Q."/>
            <person name="Inoue M."/>
        </authorList>
    </citation>
    <scope>NUCLEOTIDE SEQUENCE</scope>
    <source>
        <strain evidence="3">JCM 10667</strain>
    </source>
</reference>
<evidence type="ECO:0000313" key="5">
    <source>
        <dbReference type="Proteomes" id="UP000549343"/>
    </source>
</evidence>
<keyword evidence="6" id="KW-1185">Reference proteome</keyword>
<dbReference type="PANTHER" id="PTHR48090:SF7">
    <property type="entry name" value="RFBJ PROTEIN"/>
    <property type="match status" value="1"/>
</dbReference>
<dbReference type="CDD" id="cd04179">
    <property type="entry name" value="DPM_DPG-synthase_like"/>
    <property type="match status" value="1"/>
</dbReference>
<dbReference type="RefSeq" id="WP_229808505.1">
    <property type="nucleotide sequence ID" value="NZ_BAAAHD010000032.1"/>
</dbReference>
<dbReference type="Proteomes" id="UP000549343">
    <property type="component" value="Unassembled WGS sequence"/>
</dbReference>
<reference evidence="6" key="2">
    <citation type="journal article" date="2019" name="Int. J. Syst. Evol. Microbiol.">
        <title>The Global Catalogue of Microorganisms (GCM) 10K type strain sequencing project: providing services to taxonomists for standard genome sequencing and annotation.</title>
        <authorList>
            <consortium name="The Broad Institute Genomics Platform"/>
            <consortium name="The Broad Institute Genome Sequencing Center for Infectious Disease"/>
            <person name="Wu L."/>
            <person name="Ma J."/>
        </authorList>
    </citation>
    <scope>NUCLEOTIDE SEQUENCE [LARGE SCALE GENOMIC DNA]</scope>
    <source>
        <strain evidence="6">JCM 10667</strain>
    </source>
</reference>
<feature type="domain" description="Glycosyltransferase 2-like" evidence="2">
    <location>
        <begin position="7"/>
        <end position="154"/>
    </location>
</feature>
<evidence type="ECO:0000256" key="1">
    <source>
        <dbReference type="ARBA" id="ARBA00006739"/>
    </source>
</evidence>
<reference evidence="4 5" key="3">
    <citation type="submission" date="2020-08" db="EMBL/GenBank/DDBJ databases">
        <title>Sequencing the genomes of 1000 actinobacteria strains.</title>
        <authorList>
            <person name="Klenk H.-P."/>
        </authorList>
    </citation>
    <scope>NUCLEOTIDE SEQUENCE [LARGE SCALE GENOMIC DNA]</scope>
    <source>
        <strain evidence="4 5">DSM 44772</strain>
    </source>
</reference>
<dbReference type="EMBL" id="JACHMV010000001">
    <property type="protein sequence ID" value="MBB4775954.1"/>
    <property type="molecule type" value="Genomic_DNA"/>
</dbReference>
<dbReference type="Gene3D" id="3.90.550.10">
    <property type="entry name" value="Spore Coat Polysaccharide Biosynthesis Protein SpsA, Chain A"/>
    <property type="match status" value="1"/>
</dbReference>
<evidence type="ECO:0000313" key="4">
    <source>
        <dbReference type="EMBL" id="MBB4775954.1"/>
    </source>
</evidence>
<gene>
    <name evidence="4" type="ORF">F4557_004372</name>
    <name evidence="3" type="ORF">GCM10009546_37060</name>
</gene>
<dbReference type="EC" id="5.1.3.25" evidence="4"/>
<dbReference type="PANTHER" id="PTHR48090">
    <property type="entry name" value="UNDECAPRENYL-PHOSPHATE 4-DEOXY-4-FORMAMIDO-L-ARABINOSE TRANSFERASE-RELATED"/>
    <property type="match status" value="1"/>
</dbReference>
<dbReference type="SUPFAM" id="SSF53448">
    <property type="entry name" value="Nucleotide-diphospho-sugar transferases"/>
    <property type="match status" value="1"/>
</dbReference>
<reference evidence="3" key="1">
    <citation type="journal article" date="2014" name="Int. J. Syst. Evol. Microbiol.">
        <title>Complete genome of a new Firmicutes species belonging to the dominant human colonic microbiota ('Ruminococcus bicirculans') reveals two chromosomes and a selective capacity to utilize plant glucans.</title>
        <authorList>
            <consortium name="NISC Comparative Sequencing Program"/>
            <person name="Wegmann U."/>
            <person name="Louis P."/>
            <person name="Goesmann A."/>
            <person name="Henrissat B."/>
            <person name="Duncan S.H."/>
            <person name="Flint H.J."/>
        </authorList>
    </citation>
    <scope>NUCLEOTIDE SEQUENCE</scope>
    <source>
        <strain evidence="3">JCM 10667</strain>
    </source>
</reference>
<dbReference type="Proteomes" id="UP001501427">
    <property type="component" value="Unassembled WGS sequence"/>
</dbReference>
<comment type="similarity">
    <text evidence="1">Belongs to the glycosyltransferase 2 family.</text>
</comment>
<evidence type="ECO:0000313" key="6">
    <source>
        <dbReference type="Proteomes" id="UP001501427"/>
    </source>
</evidence>
<dbReference type="EMBL" id="BAAAHD010000032">
    <property type="protein sequence ID" value="GAA0570895.1"/>
    <property type="molecule type" value="Genomic_DNA"/>
</dbReference>
<name>A0A7W7MZE4_9ACTN</name>
<evidence type="ECO:0000313" key="3">
    <source>
        <dbReference type="EMBL" id="GAA0570895.1"/>
    </source>
</evidence>
<dbReference type="AlphaFoldDB" id="A0A7W7MZE4"/>
<dbReference type="InterPro" id="IPR029044">
    <property type="entry name" value="Nucleotide-diphossugar_trans"/>
</dbReference>
<evidence type="ECO:0000259" key="2">
    <source>
        <dbReference type="Pfam" id="PF00535"/>
    </source>
</evidence>
<dbReference type="InterPro" id="IPR001173">
    <property type="entry name" value="Glyco_trans_2-like"/>
</dbReference>
<organism evidence="4 5">
    <name type="scientific">Actinomadura livida</name>
    <dbReference type="NCBI Taxonomy" id="79909"/>
    <lineage>
        <taxon>Bacteria</taxon>
        <taxon>Bacillati</taxon>
        <taxon>Actinomycetota</taxon>
        <taxon>Actinomycetes</taxon>
        <taxon>Streptosporangiales</taxon>
        <taxon>Thermomonosporaceae</taxon>
        <taxon>Actinomadura</taxon>
    </lineage>
</organism>
<dbReference type="InterPro" id="IPR050256">
    <property type="entry name" value="Glycosyltransferase_2"/>
</dbReference>
<dbReference type="Pfam" id="PF00535">
    <property type="entry name" value="Glycos_transf_2"/>
    <property type="match status" value="1"/>
</dbReference>
<keyword evidence="4" id="KW-0413">Isomerase</keyword>
<proteinExistence type="inferred from homology"/>
<dbReference type="GO" id="GO:0016853">
    <property type="term" value="F:isomerase activity"/>
    <property type="evidence" value="ECO:0007669"/>
    <property type="project" value="UniProtKB-KW"/>
</dbReference>
<protein>
    <submittedName>
        <fullName evidence="3">Glycosyltransferase family 2 protein</fullName>
    </submittedName>
    <submittedName>
        <fullName evidence="4">dTDP-L-rhamnose 4-epimerase</fullName>
        <ecNumber evidence="4">5.1.3.25</ecNumber>
    </submittedName>
</protein>
<comment type="caution">
    <text evidence="4">The sequence shown here is derived from an EMBL/GenBank/DDBJ whole genome shotgun (WGS) entry which is preliminary data.</text>
</comment>